<dbReference type="STRING" id="879305.HMPREF9290_0784"/>
<comment type="caution">
    <text evidence="1">The sequence shown here is derived from an EMBL/GenBank/DDBJ whole genome shotgun (WGS) entry which is preliminary data.</text>
</comment>
<dbReference type="Proteomes" id="UP000005286">
    <property type="component" value="Unassembled WGS sequence"/>
</dbReference>
<proteinExistence type="predicted"/>
<dbReference type="EMBL" id="AEXM01000016">
    <property type="protein sequence ID" value="EGC82170.1"/>
    <property type="molecule type" value="Genomic_DNA"/>
</dbReference>
<protein>
    <submittedName>
        <fullName evidence="1">Conserved domain protein</fullName>
    </submittedName>
</protein>
<name>F0GVF3_9FIRM</name>
<accession>F0GVF3</accession>
<keyword evidence="2" id="KW-1185">Reference proteome</keyword>
<reference evidence="1 2" key="1">
    <citation type="submission" date="2011-01" db="EMBL/GenBank/DDBJ databases">
        <authorList>
            <person name="Durkin A.S."/>
            <person name="Madupu R."/>
            <person name="Torralba M."/>
            <person name="Gillis M."/>
            <person name="Methe B."/>
            <person name="Sutton G."/>
            <person name="Nelson K.E."/>
        </authorList>
    </citation>
    <scope>NUCLEOTIDE SEQUENCE [LARGE SCALE GENOMIC DNA]</scope>
    <source>
        <strain evidence="1 2">ACS-065-V-Col13</strain>
    </source>
</reference>
<dbReference type="PATRIC" id="fig|879305.3.peg.783"/>
<dbReference type="RefSeq" id="WP_004834763.1">
    <property type="nucleotide sequence ID" value="NZ_AEXM01000016.1"/>
</dbReference>
<dbReference type="eggNOG" id="ENOG50347R5">
    <property type="taxonomic scope" value="Bacteria"/>
</dbReference>
<evidence type="ECO:0000313" key="2">
    <source>
        <dbReference type="Proteomes" id="UP000005286"/>
    </source>
</evidence>
<dbReference type="AlphaFoldDB" id="F0GVF3"/>
<evidence type="ECO:0000313" key="1">
    <source>
        <dbReference type="EMBL" id="EGC82170.1"/>
    </source>
</evidence>
<organism evidence="1 2">
    <name type="scientific">Anaerococcus prevotii ACS-065-V-Col13</name>
    <dbReference type="NCBI Taxonomy" id="879305"/>
    <lineage>
        <taxon>Bacteria</taxon>
        <taxon>Bacillati</taxon>
        <taxon>Bacillota</taxon>
        <taxon>Tissierellia</taxon>
        <taxon>Tissierellales</taxon>
        <taxon>Peptoniphilaceae</taxon>
        <taxon>Anaerococcus</taxon>
    </lineage>
</organism>
<sequence length="98" mass="11579">MKDLLLIKKIIDEKETSEVYPVTFDLDDSFRRSVALDIFKELSDKAIIKSNRFTIKDHSFTIDILPSSITRIIEEVIRRNMKIYGIYVLYDNYIEEGE</sequence>
<gene>
    <name evidence="1" type="ORF">HMPREF9290_0784</name>
</gene>